<sequence length="127" mass="13691">MKNSEPKPVIIESTTRAAVTVINDISPPQPSAPNKTGCEKPNFTKNCVHFNQKDLVKGDVQRLTGAWKVVNSVVVCTGTAKLFTDSNQWNAVLSGKRSVLSVLFLDTEMMAMHSCTESPDGLAVIGT</sequence>
<dbReference type="AlphaFoldDB" id="A0A7R9KML5"/>
<protein>
    <submittedName>
        <fullName evidence="1">Uncharacterized protein</fullName>
    </submittedName>
</protein>
<dbReference type="EMBL" id="CAJPIZ010002514">
    <property type="protein sequence ID" value="CAG2105150.1"/>
    <property type="molecule type" value="Genomic_DNA"/>
</dbReference>
<dbReference type="EMBL" id="OC857089">
    <property type="protein sequence ID" value="CAD7624720.1"/>
    <property type="molecule type" value="Genomic_DNA"/>
</dbReference>
<reference evidence="1" key="1">
    <citation type="submission" date="2020-11" db="EMBL/GenBank/DDBJ databases">
        <authorList>
            <person name="Tran Van P."/>
        </authorList>
    </citation>
    <scope>NUCLEOTIDE SEQUENCE</scope>
</reference>
<evidence type="ECO:0000313" key="2">
    <source>
        <dbReference type="Proteomes" id="UP000759131"/>
    </source>
</evidence>
<proteinExistence type="predicted"/>
<dbReference type="Proteomes" id="UP000759131">
    <property type="component" value="Unassembled WGS sequence"/>
</dbReference>
<organism evidence="1">
    <name type="scientific">Medioppia subpectinata</name>
    <dbReference type="NCBI Taxonomy" id="1979941"/>
    <lineage>
        <taxon>Eukaryota</taxon>
        <taxon>Metazoa</taxon>
        <taxon>Ecdysozoa</taxon>
        <taxon>Arthropoda</taxon>
        <taxon>Chelicerata</taxon>
        <taxon>Arachnida</taxon>
        <taxon>Acari</taxon>
        <taxon>Acariformes</taxon>
        <taxon>Sarcoptiformes</taxon>
        <taxon>Oribatida</taxon>
        <taxon>Brachypylina</taxon>
        <taxon>Oppioidea</taxon>
        <taxon>Oppiidae</taxon>
        <taxon>Medioppia</taxon>
    </lineage>
</organism>
<name>A0A7R9KML5_9ACAR</name>
<accession>A0A7R9KML5</accession>
<keyword evidence="2" id="KW-1185">Reference proteome</keyword>
<gene>
    <name evidence="1" type="ORF">OSB1V03_LOCUS5161</name>
</gene>
<evidence type="ECO:0000313" key="1">
    <source>
        <dbReference type="EMBL" id="CAD7624720.1"/>
    </source>
</evidence>